<accession>A4XEB6</accession>
<dbReference type="GO" id="GO:0016787">
    <property type="term" value="F:hydrolase activity"/>
    <property type="evidence" value="ECO:0007669"/>
    <property type="project" value="UniProtKB-KW"/>
</dbReference>
<keyword evidence="4" id="KW-1185">Reference proteome</keyword>
<dbReference type="Pfam" id="PF20434">
    <property type="entry name" value="BD-FAE"/>
    <property type="match status" value="1"/>
</dbReference>
<keyword evidence="1" id="KW-0378">Hydrolase</keyword>
<dbReference type="Proteomes" id="UP000009134">
    <property type="component" value="Plasmid pNL2"/>
</dbReference>
<proteinExistence type="predicted"/>
<dbReference type="PROSITE" id="PS00122">
    <property type="entry name" value="CARBOXYLESTERASE_B_1"/>
    <property type="match status" value="1"/>
</dbReference>
<dbReference type="RefSeq" id="WP_011906664.1">
    <property type="nucleotide sequence ID" value="NC_009427.1"/>
</dbReference>
<dbReference type="PANTHER" id="PTHR48081:SF33">
    <property type="entry name" value="KYNURENINE FORMAMIDASE"/>
    <property type="match status" value="1"/>
</dbReference>
<evidence type="ECO:0000256" key="1">
    <source>
        <dbReference type="ARBA" id="ARBA00022801"/>
    </source>
</evidence>
<evidence type="ECO:0000259" key="2">
    <source>
        <dbReference type="Pfam" id="PF20434"/>
    </source>
</evidence>
<dbReference type="Gene3D" id="3.40.50.1820">
    <property type="entry name" value="alpha/beta hydrolase"/>
    <property type="match status" value="1"/>
</dbReference>
<feature type="domain" description="BD-FAE-like" evidence="2">
    <location>
        <begin position="54"/>
        <end position="162"/>
    </location>
</feature>
<geneLocation type="plasmid" evidence="3 4">
    <name>pNL2</name>
</geneLocation>
<dbReference type="HOGENOM" id="CLU_012494_8_0_5"/>
<protein>
    <submittedName>
        <fullName evidence="3">Esterase/lipase-like protein</fullName>
    </submittedName>
</protein>
<organism evidence="3 4">
    <name type="scientific">Novosphingobium aromaticivorans (strain ATCC 700278 / DSM 12444 / CCUG 56034 / CIP 105152 / NBRC 16084 / F199)</name>
    <dbReference type="NCBI Taxonomy" id="279238"/>
    <lineage>
        <taxon>Bacteria</taxon>
        <taxon>Pseudomonadati</taxon>
        <taxon>Pseudomonadota</taxon>
        <taxon>Alphaproteobacteria</taxon>
        <taxon>Sphingomonadales</taxon>
        <taxon>Sphingomonadaceae</taxon>
        <taxon>Novosphingobium</taxon>
    </lineage>
</organism>
<dbReference type="eggNOG" id="COG0657">
    <property type="taxonomic scope" value="Bacteria"/>
</dbReference>
<dbReference type="InterPro" id="IPR049492">
    <property type="entry name" value="BD-FAE-like_dom"/>
</dbReference>
<dbReference type="InterPro" id="IPR019826">
    <property type="entry name" value="Carboxylesterase_B_AS"/>
</dbReference>
<dbReference type="KEGG" id="nar:Saro_3417"/>
<dbReference type="SUPFAM" id="SSF53474">
    <property type="entry name" value="alpha/beta-Hydrolases"/>
    <property type="match status" value="1"/>
</dbReference>
<dbReference type="ESTHER" id="novad-a4xeb6">
    <property type="family name" value="BD-FAE"/>
</dbReference>
<dbReference type="InterPro" id="IPR029058">
    <property type="entry name" value="AB_hydrolase_fold"/>
</dbReference>
<sequence>MDPRDAIASMGNALGPQVVEACRALFDDEQRALAARVPVLAADCVYGPHERQRLDLYRTASAGALPVVLFVHGGGFRLGDKGHGGGDSGSWQNAAVARTMAEAGFLGAAMNYRLLPDARWPDGGEDVIAAVEWLRANAAGFGGDPTRIFVVGTSAGAVHIATAIMLRPDLPVVGAVLLSGLYGHTPLDDRDEGYYGPQADYAARMPREAVASTTIPLFIACAEHDPPRFQAEFLGLMRDRLERQGAMPAGTILSGHNHYSMAMHIGTGDRRLADEITGFILRACR</sequence>
<dbReference type="InterPro" id="IPR050300">
    <property type="entry name" value="GDXG_lipolytic_enzyme"/>
</dbReference>
<evidence type="ECO:0000313" key="3">
    <source>
        <dbReference type="EMBL" id="ABP64277.1"/>
    </source>
</evidence>
<dbReference type="PANTHER" id="PTHR48081">
    <property type="entry name" value="AB HYDROLASE SUPERFAMILY PROTEIN C4A8.06C"/>
    <property type="match status" value="1"/>
</dbReference>
<dbReference type="AlphaFoldDB" id="A4XEB6"/>
<gene>
    <name evidence="3" type="ordered locus">Saro_3417</name>
</gene>
<evidence type="ECO:0000313" key="4">
    <source>
        <dbReference type="Proteomes" id="UP000009134"/>
    </source>
</evidence>
<keyword evidence="3" id="KW-0614">Plasmid</keyword>
<dbReference type="EMBL" id="CP000677">
    <property type="protein sequence ID" value="ABP64277.1"/>
    <property type="molecule type" value="Genomic_DNA"/>
</dbReference>
<reference evidence="3 4" key="1">
    <citation type="submission" date="2007-04" db="EMBL/GenBank/DDBJ databases">
        <title>Complete sequence of plasmid pNL2 of Novosphingobium aromaticivorans DSM 12444.</title>
        <authorList>
            <consortium name="US DOE Joint Genome Institute"/>
            <person name="Copeland A."/>
            <person name="Lucas S."/>
            <person name="Lapidus A."/>
            <person name="Barry K."/>
            <person name="Detter J.C."/>
            <person name="Glavina del Rio T."/>
            <person name="Hammon N."/>
            <person name="Israni S."/>
            <person name="Dalin E."/>
            <person name="Tice H."/>
            <person name="Pitluck S."/>
            <person name="Chertkov O."/>
            <person name="Han C."/>
            <person name="Thomson S."/>
            <person name="Schmutz J."/>
            <person name="Larimer F."/>
            <person name="Land M."/>
            <person name="Kyrpides N."/>
            <person name="Ivanova N."/>
            <person name="Fredrickson J."/>
            <person name="Romine M.F."/>
            <person name="Richardson P."/>
        </authorList>
    </citation>
    <scope>NUCLEOTIDE SEQUENCE [LARGE SCALE GENOMIC DNA]</scope>
    <source>
        <strain evidence="4">ATCC 700278 / DSM 12444 / CCUG 56034 / CIP 105152 / NBRC 16084 / F199</strain>
        <plasmid evidence="3 4">pNL2</plasmid>
    </source>
</reference>
<name>A4XEB6_NOVAD</name>